<gene>
    <name evidence="3" type="ORF">AAG570_012028</name>
</gene>
<sequence>MFTELQDLLDHKKEFCRLRFTCKCNLINDQVKGCFKVVSGLFFYKMTHCLLAEGEEATLLCVQCKEGFSNAWDLMVHVQASHMLNIYQLGGGGGIGAGHAASGAPAAPPQASSNGGAHDLGGRLSPNNQHDHEEDNQQIAVSSVKHQSNVTFAWGIWTNYTIQASMG</sequence>
<protein>
    <recommendedName>
        <fullName evidence="2">C2H2-type domain-containing protein</fullName>
    </recommendedName>
</protein>
<reference evidence="3 4" key="1">
    <citation type="submission" date="2024-07" db="EMBL/GenBank/DDBJ databases">
        <title>Chromosome-level genome assembly of the water stick insect Ranatra chinensis (Heteroptera: Nepidae).</title>
        <authorList>
            <person name="Liu X."/>
        </authorList>
    </citation>
    <scope>NUCLEOTIDE SEQUENCE [LARGE SCALE GENOMIC DNA]</scope>
    <source>
        <strain evidence="3">Cailab_2021Rc</strain>
        <tissue evidence="3">Muscle</tissue>
    </source>
</reference>
<feature type="compositionally biased region" description="Low complexity" evidence="1">
    <location>
        <begin position="98"/>
        <end position="117"/>
    </location>
</feature>
<name>A0ABD0YHT8_9HEMI</name>
<comment type="caution">
    <text evidence="3">The sequence shown here is derived from an EMBL/GenBank/DDBJ whole genome shotgun (WGS) entry which is preliminary data.</text>
</comment>
<accession>A0ABD0YHT8</accession>
<evidence type="ECO:0000313" key="4">
    <source>
        <dbReference type="Proteomes" id="UP001558652"/>
    </source>
</evidence>
<feature type="region of interest" description="Disordered" evidence="1">
    <location>
        <begin position="98"/>
        <end position="138"/>
    </location>
</feature>
<organism evidence="3 4">
    <name type="scientific">Ranatra chinensis</name>
    <dbReference type="NCBI Taxonomy" id="642074"/>
    <lineage>
        <taxon>Eukaryota</taxon>
        <taxon>Metazoa</taxon>
        <taxon>Ecdysozoa</taxon>
        <taxon>Arthropoda</taxon>
        <taxon>Hexapoda</taxon>
        <taxon>Insecta</taxon>
        <taxon>Pterygota</taxon>
        <taxon>Neoptera</taxon>
        <taxon>Paraneoptera</taxon>
        <taxon>Hemiptera</taxon>
        <taxon>Heteroptera</taxon>
        <taxon>Panheteroptera</taxon>
        <taxon>Nepomorpha</taxon>
        <taxon>Nepidae</taxon>
        <taxon>Ranatrinae</taxon>
        <taxon>Ranatra</taxon>
    </lineage>
</organism>
<evidence type="ECO:0000259" key="2">
    <source>
        <dbReference type="PROSITE" id="PS00028"/>
    </source>
</evidence>
<proteinExistence type="predicted"/>
<evidence type="ECO:0000313" key="3">
    <source>
        <dbReference type="EMBL" id="KAL1130787.1"/>
    </source>
</evidence>
<dbReference type="InterPro" id="IPR013087">
    <property type="entry name" value="Znf_C2H2_type"/>
</dbReference>
<dbReference type="AlphaFoldDB" id="A0ABD0YHT8"/>
<dbReference type="PROSITE" id="PS00028">
    <property type="entry name" value="ZINC_FINGER_C2H2_1"/>
    <property type="match status" value="1"/>
</dbReference>
<keyword evidence="4" id="KW-1185">Reference proteome</keyword>
<evidence type="ECO:0000256" key="1">
    <source>
        <dbReference type="SAM" id="MobiDB-lite"/>
    </source>
</evidence>
<dbReference type="EMBL" id="JBFDAA010000007">
    <property type="protein sequence ID" value="KAL1130787.1"/>
    <property type="molecule type" value="Genomic_DNA"/>
</dbReference>
<feature type="domain" description="C2H2-type" evidence="2">
    <location>
        <begin position="61"/>
        <end position="82"/>
    </location>
</feature>
<dbReference type="Proteomes" id="UP001558652">
    <property type="component" value="Unassembled WGS sequence"/>
</dbReference>